<keyword evidence="6" id="KW-1185">Reference proteome</keyword>
<gene>
    <name evidence="5" type="ORF">N0V83_008792</name>
</gene>
<reference evidence="5" key="1">
    <citation type="submission" date="2022-10" db="EMBL/GenBank/DDBJ databases">
        <title>Tapping the CABI collections for fungal endophytes: first genome assemblies for Collariella, Neodidymelliopsis, Ascochyta clinopodiicola, Didymella pomorum, Didymosphaeria variabile, Neocosmospora piperis and Neocucurbitaria cava.</title>
        <authorList>
            <person name="Hill R."/>
        </authorList>
    </citation>
    <scope>NUCLEOTIDE SEQUENCE</scope>
    <source>
        <strain evidence="5">IMI 356814</strain>
    </source>
</reference>
<feature type="domain" description="J" evidence="4">
    <location>
        <begin position="17"/>
        <end position="82"/>
    </location>
</feature>
<comment type="caution">
    <text evidence="5">The sequence shown here is derived from an EMBL/GenBank/DDBJ whole genome shotgun (WGS) entry which is preliminary data.</text>
</comment>
<evidence type="ECO:0000256" key="1">
    <source>
        <dbReference type="ARBA" id="ARBA00023186"/>
    </source>
</evidence>
<dbReference type="PRINTS" id="PR00625">
    <property type="entry name" value="JDOMAIN"/>
</dbReference>
<dbReference type="Pfam" id="PF00226">
    <property type="entry name" value="DnaJ"/>
    <property type="match status" value="1"/>
</dbReference>
<dbReference type="PANTHER" id="PTHR44145:SF3">
    <property type="entry name" value="DNAJ HOMOLOG SUBFAMILY A MEMBER 3, MITOCHONDRIAL"/>
    <property type="match status" value="1"/>
</dbReference>
<name>A0A9W8Y1R6_9PLEO</name>
<proteinExistence type="predicted"/>
<evidence type="ECO:0000256" key="2">
    <source>
        <dbReference type="SAM" id="MobiDB-lite"/>
    </source>
</evidence>
<dbReference type="SUPFAM" id="SSF46565">
    <property type="entry name" value="Chaperone J-domain"/>
    <property type="match status" value="1"/>
</dbReference>
<keyword evidence="3" id="KW-0472">Membrane</keyword>
<evidence type="ECO:0000313" key="6">
    <source>
        <dbReference type="Proteomes" id="UP001140560"/>
    </source>
</evidence>
<dbReference type="Proteomes" id="UP001140560">
    <property type="component" value="Unassembled WGS sequence"/>
</dbReference>
<feature type="region of interest" description="Disordered" evidence="2">
    <location>
        <begin position="150"/>
        <end position="185"/>
    </location>
</feature>
<evidence type="ECO:0000256" key="3">
    <source>
        <dbReference type="SAM" id="Phobius"/>
    </source>
</evidence>
<accession>A0A9W8Y1R6</accession>
<dbReference type="CDD" id="cd06257">
    <property type="entry name" value="DnaJ"/>
    <property type="match status" value="1"/>
</dbReference>
<protein>
    <recommendedName>
        <fullName evidence="4">J domain-containing protein</fullName>
    </recommendedName>
</protein>
<dbReference type="PROSITE" id="PS50076">
    <property type="entry name" value="DNAJ_2"/>
    <property type="match status" value="1"/>
</dbReference>
<dbReference type="InterPro" id="IPR036869">
    <property type="entry name" value="J_dom_sf"/>
</dbReference>
<keyword evidence="3" id="KW-1133">Transmembrane helix</keyword>
<organism evidence="5 6">
    <name type="scientific">Neocucurbitaria cava</name>
    <dbReference type="NCBI Taxonomy" id="798079"/>
    <lineage>
        <taxon>Eukaryota</taxon>
        <taxon>Fungi</taxon>
        <taxon>Dikarya</taxon>
        <taxon>Ascomycota</taxon>
        <taxon>Pezizomycotina</taxon>
        <taxon>Dothideomycetes</taxon>
        <taxon>Pleosporomycetidae</taxon>
        <taxon>Pleosporales</taxon>
        <taxon>Pleosporineae</taxon>
        <taxon>Cucurbitariaceae</taxon>
        <taxon>Neocucurbitaria</taxon>
    </lineage>
</organism>
<keyword evidence="3" id="KW-0812">Transmembrane</keyword>
<feature type="transmembrane region" description="Helical" evidence="3">
    <location>
        <begin position="225"/>
        <end position="247"/>
    </location>
</feature>
<dbReference type="Gene3D" id="1.10.287.110">
    <property type="entry name" value="DnaJ domain"/>
    <property type="match status" value="1"/>
</dbReference>
<dbReference type="PANTHER" id="PTHR44145">
    <property type="entry name" value="DNAJ HOMOLOG SUBFAMILY A MEMBER 3, MITOCHONDRIAL"/>
    <property type="match status" value="1"/>
</dbReference>
<dbReference type="SMART" id="SM00271">
    <property type="entry name" value="DnaJ"/>
    <property type="match status" value="1"/>
</dbReference>
<keyword evidence="1" id="KW-0143">Chaperone</keyword>
<feature type="compositionally biased region" description="Polar residues" evidence="2">
    <location>
        <begin position="80"/>
        <end position="107"/>
    </location>
</feature>
<sequence length="266" mass="29722">MSLFHATATSLSDSSPTHYETLQLTSTASAADVKRQFYTLSKKHHPDRNPDDPTASTRFVAISEAYHVLSVPEKRAQYDAQLQHSQPQSRWGRNASDYPQGSYSSASFGARPASGLNKKRSTFRGPPPSFFKAGGYGRHGAKRAEYAYQGAQTEGQEGSKEAGQESYGDFGGFGPGQQSQGHQVPHFDDRRHKEMHENVYSHIHARRQRAQRMARVEVEYDRAGMVTNFLLVASIIGLIGVIVKVFGDRHEDRYDDKNTGKRKEET</sequence>
<dbReference type="AlphaFoldDB" id="A0A9W8Y1R6"/>
<dbReference type="InterPro" id="IPR051938">
    <property type="entry name" value="Apopto_cytoskel_mod"/>
</dbReference>
<feature type="region of interest" description="Disordered" evidence="2">
    <location>
        <begin position="79"/>
        <end position="136"/>
    </location>
</feature>
<dbReference type="OrthoDB" id="10250354at2759"/>
<dbReference type="InterPro" id="IPR001623">
    <property type="entry name" value="DnaJ_domain"/>
</dbReference>
<evidence type="ECO:0000259" key="4">
    <source>
        <dbReference type="PROSITE" id="PS50076"/>
    </source>
</evidence>
<evidence type="ECO:0000313" key="5">
    <source>
        <dbReference type="EMBL" id="KAJ4365174.1"/>
    </source>
</evidence>
<dbReference type="EMBL" id="JAPEUY010000016">
    <property type="protein sequence ID" value="KAJ4365174.1"/>
    <property type="molecule type" value="Genomic_DNA"/>
</dbReference>